<dbReference type="EMBL" id="BDSP01000032">
    <property type="protein sequence ID" value="GAX10937.1"/>
    <property type="molecule type" value="Genomic_DNA"/>
</dbReference>
<evidence type="ECO:0000313" key="2">
    <source>
        <dbReference type="Proteomes" id="UP000198406"/>
    </source>
</evidence>
<gene>
    <name evidence="1" type="ORF">FisN_2Lh467</name>
</gene>
<dbReference type="InterPro" id="IPR002110">
    <property type="entry name" value="Ankyrin_rpt"/>
</dbReference>
<dbReference type="PANTHER" id="PTHR24121">
    <property type="entry name" value="NO MECHANORECEPTOR POTENTIAL C, ISOFORM D-RELATED"/>
    <property type="match status" value="1"/>
</dbReference>
<dbReference type="SUPFAM" id="SSF48403">
    <property type="entry name" value="Ankyrin repeat"/>
    <property type="match status" value="2"/>
</dbReference>
<accession>A0A1Z5JAC2</accession>
<evidence type="ECO:0000313" key="1">
    <source>
        <dbReference type="EMBL" id="GAX10937.1"/>
    </source>
</evidence>
<keyword evidence="2" id="KW-1185">Reference proteome</keyword>
<organism evidence="1 2">
    <name type="scientific">Fistulifera solaris</name>
    <name type="common">Oleaginous diatom</name>
    <dbReference type="NCBI Taxonomy" id="1519565"/>
    <lineage>
        <taxon>Eukaryota</taxon>
        <taxon>Sar</taxon>
        <taxon>Stramenopiles</taxon>
        <taxon>Ochrophyta</taxon>
        <taxon>Bacillariophyta</taxon>
        <taxon>Bacillariophyceae</taxon>
        <taxon>Bacillariophycidae</taxon>
        <taxon>Naviculales</taxon>
        <taxon>Naviculaceae</taxon>
        <taxon>Fistulifera</taxon>
    </lineage>
</organism>
<dbReference type="PANTHER" id="PTHR24121:SF23">
    <property type="entry name" value="NO MECHANORECEPTOR POTENTIAL C, ISOFORM H"/>
    <property type="match status" value="1"/>
</dbReference>
<comment type="caution">
    <text evidence="1">The sequence shown here is derived from an EMBL/GenBank/DDBJ whole genome shotgun (WGS) entry which is preliminary data.</text>
</comment>
<sequence length="735" mass="81996">MEQSKEEKIVPTAHRRYQSESLSCTPSASLQQSGRIQSFDTSVRISSDNDQQLLSRLQESWTTNRDFLGTSTFQLHGTSSWGSSHDFYFPTSRSTSKPVDSKGRSSAIHDAARITDWPEVLRLCREKPEWAGYTGKDGWTALHHMCNRRCPDPEVARALIEAAPETLWLPEEKNGWLPLHYACRFKAPKAVVYLLLHLNKRGKHTVSKRDHMGRTPLFYAVRYDAPPGVVGLLLQLDPNVVLEEDYHEDSPLALVWNTWAEKLEGKRLVASFLPGGFPEPEDTTAEERAVFLRKRLEKETKLKERWDKANLLLKAAFGFPVADDDETEAGFVVPSTSNRKWRVVHATAAVKCHLSLFRLACALHPEQVSELDCGDLRPGTAPQTALHLAASSNASGELGKMVIITLLSLYREAAKIPDETGSLPLHRLVENPRKTDWTQHAAILTEFYPRAVQIPDNFGLTPLHRAARAMNQHEVESDDENEDDETERSVIVQLVRSFPQAALQADEASYMPIHYACKSGTDWNADMETILNAARGAVQVSSRGSLPLHLAASNPRSTAGFLQKLIQLHPRAATIPDADGFLPFQLACRAGKSWSDISVLYDAYPAALQIVSPELPLQLACRHPSDTDLVRQLVQLYPEAAAVCDNTGRYPIHYACATKKNWETIEALVHAHAISVASTDRMGEVPFHMLALAVCSQHDDNTEELPSWLCDPEPDPSQDLTSLFELLRIDPTVLV</sequence>
<reference evidence="1 2" key="1">
    <citation type="journal article" date="2015" name="Plant Cell">
        <title>Oil accumulation by the oleaginous diatom Fistulifera solaris as revealed by the genome and transcriptome.</title>
        <authorList>
            <person name="Tanaka T."/>
            <person name="Maeda Y."/>
            <person name="Veluchamy A."/>
            <person name="Tanaka M."/>
            <person name="Abida H."/>
            <person name="Marechal E."/>
            <person name="Bowler C."/>
            <person name="Muto M."/>
            <person name="Sunaga Y."/>
            <person name="Tanaka M."/>
            <person name="Yoshino T."/>
            <person name="Taniguchi T."/>
            <person name="Fukuda Y."/>
            <person name="Nemoto M."/>
            <person name="Matsumoto M."/>
            <person name="Wong P.S."/>
            <person name="Aburatani S."/>
            <person name="Fujibuchi W."/>
        </authorList>
    </citation>
    <scope>NUCLEOTIDE SEQUENCE [LARGE SCALE GENOMIC DNA]</scope>
    <source>
        <strain evidence="1 2">JPCC DA0580</strain>
    </source>
</reference>
<dbReference type="Pfam" id="PF12796">
    <property type="entry name" value="Ank_2"/>
    <property type="match status" value="1"/>
</dbReference>
<dbReference type="Gene3D" id="1.25.40.20">
    <property type="entry name" value="Ankyrin repeat-containing domain"/>
    <property type="match status" value="4"/>
</dbReference>
<dbReference type="OrthoDB" id="10254686at2759"/>
<dbReference type="AlphaFoldDB" id="A0A1Z5JAC2"/>
<name>A0A1Z5JAC2_FISSO</name>
<dbReference type="SMART" id="SM00248">
    <property type="entry name" value="ANK"/>
    <property type="match status" value="6"/>
</dbReference>
<proteinExistence type="predicted"/>
<protein>
    <submittedName>
        <fullName evidence="1">Uncharacterized protein</fullName>
    </submittedName>
</protein>
<dbReference type="InterPro" id="IPR036770">
    <property type="entry name" value="Ankyrin_rpt-contain_sf"/>
</dbReference>
<dbReference type="Proteomes" id="UP000198406">
    <property type="component" value="Unassembled WGS sequence"/>
</dbReference>
<dbReference type="InParanoid" id="A0A1Z5JAC2"/>